<dbReference type="Pfam" id="PF01753">
    <property type="entry name" value="zf-MYND"/>
    <property type="match status" value="1"/>
</dbReference>
<name>A0A9N8DQ51_9STRA</name>
<dbReference type="InterPro" id="IPR002893">
    <property type="entry name" value="Znf_MYND"/>
</dbReference>
<dbReference type="SUPFAM" id="SSF144232">
    <property type="entry name" value="HIT/MYND zinc finger-like"/>
    <property type="match status" value="1"/>
</dbReference>
<evidence type="ECO:0000256" key="4">
    <source>
        <dbReference type="PROSITE-ProRule" id="PRU00134"/>
    </source>
</evidence>
<sequence length="222" mass="25082">MTRCDLCGTQKGETYGSIYDVGMVCHRCSLLSMAGAEMAMMPHCPKVPDDIDPEVLSIQQRALAREPLTAVEYEAWVESCGNPTKGRLKVMEIFAEKKIERWFEDHGGSVQIRLSPDPIPFELLRACAMKHPPTSQVDIPGISVEMAKAVIQSFRVLILVLHHHPDMGEIANGVFVGHECDYCGKVLESIRRCSRCKKKKYCNRDCQKSHWREHKKVCQPAK</sequence>
<dbReference type="AlphaFoldDB" id="A0A9N8DQ51"/>
<dbReference type="EMBL" id="CAICTM010000204">
    <property type="protein sequence ID" value="CAB9504691.1"/>
    <property type="molecule type" value="Genomic_DNA"/>
</dbReference>
<evidence type="ECO:0000256" key="2">
    <source>
        <dbReference type="ARBA" id="ARBA00022771"/>
    </source>
</evidence>
<keyword evidence="2 4" id="KW-0863">Zinc-finger</keyword>
<feature type="domain" description="MYND-type" evidence="5">
    <location>
        <begin position="180"/>
        <end position="218"/>
    </location>
</feature>
<dbReference type="GO" id="GO:0008270">
    <property type="term" value="F:zinc ion binding"/>
    <property type="evidence" value="ECO:0007669"/>
    <property type="project" value="UniProtKB-KW"/>
</dbReference>
<dbReference type="PROSITE" id="PS50865">
    <property type="entry name" value="ZF_MYND_2"/>
    <property type="match status" value="1"/>
</dbReference>
<keyword evidence="3" id="KW-0862">Zinc</keyword>
<keyword evidence="1" id="KW-0479">Metal-binding</keyword>
<proteinExistence type="predicted"/>
<accession>A0A9N8DQ51</accession>
<comment type="caution">
    <text evidence="6">The sequence shown here is derived from an EMBL/GenBank/DDBJ whole genome shotgun (WGS) entry which is preliminary data.</text>
</comment>
<reference evidence="6" key="1">
    <citation type="submission" date="2020-06" db="EMBL/GenBank/DDBJ databases">
        <authorList>
            <consortium name="Plant Systems Biology data submission"/>
        </authorList>
    </citation>
    <scope>NUCLEOTIDE SEQUENCE</scope>
    <source>
        <strain evidence="6">D6</strain>
    </source>
</reference>
<evidence type="ECO:0000313" key="6">
    <source>
        <dbReference type="EMBL" id="CAB9504691.1"/>
    </source>
</evidence>
<keyword evidence="7" id="KW-1185">Reference proteome</keyword>
<dbReference type="Gene3D" id="6.10.140.2220">
    <property type="match status" value="1"/>
</dbReference>
<gene>
    <name evidence="6" type="ORF">SEMRO_205_G086250.1</name>
</gene>
<organism evidence="6 7">
    <name type="scientific">Seminavis robusta</name>
    <dbReference type="NCBI Taxonomy" id="568900"/>
    <lineage>
        <taxon>Eukaryota</taxon>
        <taxon>Sar</taxon>
        <taxon>Stramenopiles</taxon>
        <taxon>Ochrophyta</taxon>
        <taxon>Bacillariophyta</taxon>
        <taxon>Bacillariophyceae</taxon>
        <taxon>Bacillariophycidae</taxon>
        <taxon>Naviculales</taxon>
        <taxon>Naviculaceae</taxon>
        <taxon>Seminavis</taxon>
    </lineage>
</organism>
<dbReference type="Proteomes" id="UP001153069">
    <property type="component" value="Unassembled WGS sequence"/>
</dbReference>
<evidence type="ECO:0000259" key="5">
    <source>
        <dbReference type="PROSITE" id="PS50865"/>
    </source>
</evidence>
<evidence type="ECO:0000256" key="3">
    <source>
        <dbReference type="ARBA" id="ARBA00022833"/>
    </source>
</evidence>
<evidence type="ECO:0000256" key="1">
    <source>
        <dbReference type="ARBA" id="ARBA00022723"/>
    </source>
</evidence>
<evidence type="ECO:0000313" key="7">
    <source>
        <dbReference type="Proteomes" id="UP001153069"/>
    </source>
</evidence>
<protein>
    <submittedName>
        <fullName evidence="6">Phospholipase Carboxylesterase superfamily</fullName>
    </submittedName>
</protein>